<dbReference type="Gene3D" id="3.30.40.10">
    <property type="entry name" value="Zinc/RING finger domain, C3HC4 (zinc finger)"/>
    <property type="match status" value="3"/>
</dbReference>
<keyword evidence="6 7" id="KW-0862">Zinc</keyword>
<dbReference type="GO" id="GO:0042981">
    <property type="term" value="P:regulation of apoptotic process"/>
    <property type="evidence" value="ECO:0007669"/>
    <property type="project" value="InterPro"/>
</dbReference>
<keyword evidence="5 7" id="KW-0863">Zinc-finger</keyword>
<feature type="domain" description="TRAF-type" evidence="11">
    <location>
        <begin position="125"/>
        <end position="167"/>
    </location>
</feature>
<evidence type="ECO:0000256" key="2">
    <source>
        <dbReference type="ARBA" id="ARBA00022490"/>
    </source>
</evidence>
<keyword evidence="3 7" id="KW-0479">Metal-binding</keyword>
<dbReference type="InParanoid" id="A0A1X7U8H4"/>
<dbReference type="PROSITE" id="PS50144">
    <property type="entry name" value="MATH"/>
    <property type="match status" value="1"/>
</dbReference>
<dbReference type="InterPro" id="IPR008974">
    <property type="entry name" value="TRAF-like"/>
</dbReference>
<feature type="zinc finger region" description="TRAF-type" evidence="7">
    <location>
        <begin position="181"/>
        <end position="236"/>
    </location>
</feature>
<dbReference type="Pfam" id="PF21355">
    <property type="entry name" value="TRAF-mep_MATH"/>
    <property type="match status" value="1"/>
</dbReference>
<dbReference type="EnsemblMetazoa" id="Aqu2.1.23794_001">
    <property type="protein sequence ID" value="Aqu2.1.23794_001"/>
    <property type="gene ID" value="Aqu2.1.23794"/>
</dbReference>
<dbReference type="InterPro" id="IPR013083">
    <property type="entry name" value="Znf_RING/FYVE/PHD"/>
</dbReference>
<comment type="subcellular location">
    <subcellularLocation>
        <location evidence="1">Cytoplasm</location>
    </subcellularLocation>
</comment>
<dbReference type="InterPro" id="IPR001841">
    <property type="entry name" value="Znf_RING"/>
</dbReference>
<dbReference type="PANTHER" id="PTHR10131:SF157">
    <property type="entry name" value="RECEPTOR-ASSOCIATED FACTOR, PUTATIVE-RELATED"/>
    <property type="match status" value="1"/>
</dbReference>
<dbReference type="OrthoDB" id="5574452at2759"/>
<dbReference type="InterPro" id="IPR001293">
    <property type="entry name" value="Znf_TRAF"/>
</dbReference>
<feature type="domain" description="MATH" evidence="10">
    <location>
        <begin position="288"/>
        <end position="435"/>
    </location>
</feature>
<dbReference type="AlphaFoldDB" id="A0A1X7U8H4"/>
<evidence type="ECO:0000313" key="13">
    <source>
        <dbReference type="Proteomes" id="UP000007879"/>
    </source>
</evidence>
<reference evidence="12" key="2">
    <citation type="submission" date="2017-05" db="UniProtKB">
        <authorList>
            <consortium name="EnsemblMetazoa"/>
        </authorList>
    </citation>
    <scope>IDENTIFICATION</scope>
</reference>
<dbReference type="eggNOG" id="KOG0297">
    <property type="taxonomic scope" value="Eukaryota"/>
</dbReference>
<dbReference type="GO" id="GO:0008270">
    <property type="term" value="F:zinc ion binding"/>
    <property type="evidence" value="ECO:0007669"/>
    <property type="project" value="UniProtKB-KW"/>
</dbReference>
<feature type="domain" description="RING-type" evidence="9">
    <location>
        <begin position="41"/>
        <end position="82"/>
    </location>
</feature>
<organism evidence="12">
    <name type="scientific">Amphimedon queenslandica</name>
    <name type="common">Sponge</name>
    <dbReference type="NCBI Taxonomy" id="400682"/>
    <lineage>
        <taxon>Eukaryota</taxon>
        <taxon>Metazoa</taxon>
        <taxon>Porifera</taxon>
        <taxon>Demospongiae</taxon>
        <taxon>Heteroscleromorpha</taxon>
        <taxon>Haplosclerida</taxon>
        <taxon>Niphatidae</taxon>
        <taxon>Amphimedon</taxon>
    </lineage>
</organism>
<evidence type="ECO:0000256" key="1">
    <source>
        <dbReference type="ARBA" id="ARBA00004496"/>
    </source>
</evidence>
<reference evidence="13" key="1">
    <citation type="journal article" date="2010" name="Nature">
        <title>The Amphimedon queenslandica genome and the evolution of animal complexity.</title>
        <authorList>
            <person name="Srivastava M."/>
            <person name="Simakov O."/>
            <person name="Chapman J."/>
            <person name="Fahey B."/>
            <person name="Gauthier M.E."/>
            <person name="Mitros T."/>
            <person name="Richards G.S."/>
            <person name="Conaco C."/>
            <person name="Dacre M."/>
            <person name="Hellsten U."/>
            <person name="Larroux C."/>
            <person name="Putnam N.H."/>
            <person name="Stanke M."/>
            <person name="Adamska M."/>
            <person name="Darling A."/>
            <person name="Degnan S.M."/>
            <person name="Oakley T.H."/>
            <person name="Plachetzki D.C."/>
            <person name="Zhai Y."/>
            <person name="Adamski M."/>
            <person name="Calcino A."/>
            <person name="Cummins S.F."/>
            <person name="Goodstein D.M."/>
            <person name="Harris C."/>
            <person name="Jackson D.J."/>
            <person name="Leys S.P."/>
            <person name="Shu S."/>
            <person name="Woodcroft B.J."/>
            <person name="Vervoort M."/>
            <person name="Kosik K.S."/>
            <person name="Manning G."/>
            <person name="Degnan B.M."/>
            <person name="Rokhsar D.S."/>
        </authorList>
    </citation>
    <scope>NUCLEOTIDE SEQUENCE [LARGE SCALE GENOMIC DNA]</scope>
</reference>
<dbReference type="SUPFAM" id="SSF57850">
    <property type="entry name" value="RING/U-box"/>
    <property type="match status" value="1"/>
</dbReference>
<gene>
    <name evidence="12" type="primary">105313829</name>
</gene>
<evidence type="ECO:0000256" key="7">
    <source>
        <dbReference type="PROSITE-ProRule" id="PRU00207"/>
    </source>
</evidence>
<dbReference type="GO" id="GO:0043122">
    <property type="term" value="P:regulation of canonical NF-kappaB signal transduction"/>
    <property type="evidence" value="ECO:0007669"/>
    <property type="project" value="TreeGrafter"/>
</dbReference>
<dbReference type="InterPro" id="IPR012227">
    <property type="entry name" value="TNF_rcpt-assoc_TRAF_met"/>
</dbReference>
<evidence type="ECO:0000256" key="3">
    <source>
        <dbReference type="ARBA" id="ARBA00022723"/>
    </source>
</evidence>
<evidence type="ECO:0000256" key="8">
    <source>
        <dbReference type="SAM" id="MobiDB-lite"/>
    </source>
</evidence>
<feature type="compositionally biased region" description="Polar residues" evidence="8">
    <location>
        <begin position="1"/>
        <end position="20"/>
    </location>
</feature>
<dbReference type="PIRSF" id="PIRSF015614">
    <property type="entry name" value="TRAF"/>
    <property type="match status" value="1"/>
</dbReference>
<feature type="zinc finger region" description="TRAF-type" evidence="7">
    <location>
        <begin position="125"/>
        <end position="167"/>
    </location>
</feature>
<dbReference type="GO" id="GO:0007165">
    <property type="term" value="P:signal transduction"/>
    <property type="evidence" value="ECO:0007669"/>
    <property type="project" value="InterPro"/>
</dbReference>
<sequence>MAEETSNPPASKNEDPQPQATKEGGYNLTPVDGQNHNDFVCQQCSLLFREPYQVTCCGLIMCKTCLHKLRVSEKDFLCPLCESNLNRNYFKDTHNEKKVLELRVYCQYQERGCEWRGKVRDVDGHMSACKHQLVECPNGCTEIVYPHTLDGHINDTCPHREAICQYCSLRDRHNIITGSRHIDECPEIPVPCHNKECQEIVIRREMSVHVEECPKEMVPCTYSAAGCRKKIPREKITHHNQSEMVSHLDLAMTQVQSLQTDIEELTFKIHQLDTQQEELWARPISNTTQKLVLRLSPYSAYKNSKKMWQSTPFRSHQPEGYKMQLSVACHGIGRHEDTHISCYICLMKGSHDELLDWPFEGEVTIELLNQIRDKSHAKQVLKFNGDTPMKYRQRVVDVMNGTGWGKSGFLSQSELTYNGNTEYLKDDSLYFRISISTTSKIKPWLLGTK</sequence>
<keyword evidence="2" id="KW-0963">Cytoplasm</keyword>
<feature type="domain" description="TRAF-type" evidence="11">
    <location>
        <begin position="181"/>
        <end position="236"/>
    </location>
</feature>
<dbReference type="Proteomes" id="UP000007879">
    <property type="component" value="Unassembled WGS sequence"/>
</dbReference>
<evidence type="ECO:0000256" key="5">
    <source>
        <dbReference type="ARBA" id="ARBA00022771"/>
    </source>
</evidence>
<proteinExistence type="predicted"/>
<dbReference type="PANTHER" id="PTHR10131">
    <property type="entry name" value="TNF RECEPTOR ASSOCIATED FACTOR"/>
    <property type="match status" value="1"/>
</dbReference>
<protein>
    <recommendedName>
        <fullName evidence="14">RING-type E3 ubiquitin transferase</fullName>
    </recommendedName>
</protein>
<keyword evidence="4" id="KW-0677">Repeat</keyword>
<dbReference type="PROSITE" id="PS50145">
    <property type="entry name" value="ZF_TRAF"/>
    <property type="match status" value="2"/>
</dbReference>
<evidence type="ECO:0000256" key="4">
    <source>
        <dbReference type="ARBA" id="ARBA00022737"/>
    </source>
</evidence>
<evidence type="ECO:0008006" key="14">
    <source>
        <dbReference type="Google" id="ProtNLM"/>
    </source>
</evidence>
<dbReference type="KEGG" id="aqu:105313829"/>
<evidence type="ECO:0000313" key="12">
    <source>
        <dbReference type="EnsemblMetazoa" id="Aqu2.1.23794_001"/>
    </source>
</evidence>
<dbReference type="EnsemblMetazoa" id="XM_011407565.1">
    <property type="protein sequence ID" value="XP_011405867.1"/>
    <property type="gene ID" value="LOC105313829"/>
</dbReference>
<evidence type="ECO:0000259" key="10">
    <source>
        <dbReference type="PROSITE" id="PS50144"/>
    </source>
</evidence>
<accession>A0A1X7U8H4</accession>
<dbReference type="GO" id="GO:0005737">
    <property type="term" value="C:cytoplasm"/>
    <property type="evidence" value="ECO:0007669"/>
    <property type="project" value="UniProtKB-SubCell"/>
</dbReference>
<dbReference type="Gene3D" id="2.60.210.10">
    <property type="entry name" value="Apoptosis, Tumor Necrosis Factor Receptor Associated Protein 2, Chain A"/>
    <property type="match status" value="1"/>
</dbReference>
<feature type="region of interest" description="Disordered" evidence="8">
    <location>
        <begin position="1"/>
        <end position="28"/>
    </location>
</feature>
<dbReference type="SUPFAM" id="SSF49599">
    <property type="entry name" value="TRAF domain-like"/>
    <property type="match status" value="3"/>
</dbReference>
<evidence type="ECO:0000256" key="6">
    <source>
        <dbReference type="ARBA" id="ARBA00022833"/>
    </source>
</evidence>
<dbReference type="Pfam" id="PF02176">
    <property type="entry name" value="zf-TRAF"/>
    <property type="match status" value="2"/>
</dbReference>
<dbReference type="InterPro" id="IPR002083">
    <property type="entry name" value="MATH/TRAF_dom"/>
</dbReference>
<dbReference type="PROSITE" id="PS50089">
    <property type="entry name" value="ZF_RING_2"/>
    <property type="match status" value="1"/>
</dbReference>
<evidence type="ECO:0000259" key="9">
    <source>
        <dbReference type="PROSITE" id="PS50089"/>
    </source>
</evidence>
<keyword evidence="13" id="KW-1185">Reference proteome</keyword>
<evidence type="ECO:0000259" key="11">
    <source>
        <dbReference type="PROSITE" id="PS50145"/>
    </source>
</evidence>
<name>A0A1X7U8H4_AMPQE</name>
<dbReference type="InterPro" id="IPR049342">
    <property type="entry name" value="TRAF1-6_MATH_dom"/>
</dbReference>